<comment type="caution">
    <text evidence="1">The sequence shown here is derived from an EMBL/GenBank/DDBJ whole genome shotgun (WGS) entry which is preliminary data.</text>
</comment>
<sequence>MPPPDKRPRRNPEPASQPPPNQISNTPSAFATPVPSGPDFQAIRQTAREARIRTTTSAQQRTFWSPHDTEVLVNLVRERCAAWSAMESEGHRFEYPRNQQAYRDKARNLKVEFLITDINLPPCFDLVTLGPKEEAKVISRGKNPRRRENDVDSDGNVTNTEYIPSSMSTFDN</sequence>
<keyword evidence="2" id="KW-1185">Reference proteome</keyword>
<proteinExistence type="predicted"/>
<dbReference type="EMBL" id="JANRMS010003895">
    <property type="protein sequence ID" value="KAJ3513793.1"/>
    <property type="molecule type" value="Genomic_DNA"/>
</dbReference>
<dbReference type="Proteomes" id="UP001148629">
    <property type="component" value="Unassembled WGS sequence"/>
</dbReference>
<reference evidence="1" key="1">
    <citation type="submission" date="2022-08" db="EMBL/GenBank/DDBJ databases">
        <title>Genome Sequence of Fusarium decemcellulare.</title>
        <authorList>
            <person name="Buettner E."/>
        </authorList>
    </citation>
    <scope>NUCLEOTIDE SEQUENCE</scope>
    <source>
        <strain evidence="1">Babe19</strain>
    </source>
</reference>
<organism evidence="1 2">
    <name type="scientific">Fusarium decemcellulare</name>
    <dbReference type="NCBI Taxonomy" id="57161"/>
    <lineage>
        <taxon>Eukaryota</taxon>
        <taxon>Fungi</taxon>
        <taxon>Dikarya</taxon>
        <taxon>Ascomycota</taxon>
        <taxon>Pezizomycotina</taxon>
        <taxon>Sordariomycetes</taxon>
        <taxon>Hypocreomycetidae</taxon>
        <taxon>Hypocreales</taxon>
        <taxon>Nectriaceae</taxon>
        <taxon>Fusarium</taxon>
        <taxon>Fusarium decemcellulare species complex</taxon>
    </lineage>
</organism>
<gene>
    <name evidence="1" type="ORF">NM208_g15134</name>
</gene>
<accession>A0ACC1RHD8</accession>
<protein>
    <submittedName>
        <fullName evidence="1">Uncharacterized protein</fullName>
    </submittedName>
</protein>
<name>A0ACC1RHD8_9HYPO</name>
<evidence type="ECO:0000313" key="1">
    <source>
        <dbReference type="EMBL" id="KAJ3513793.1"/>
    </source>
</evidence>
<evidence type="ECO:0000313" key="2">
    <source>
        <dbReference type="Proteomes" id="UP001148629"/>
    </source>
</evidence>